<feature type="region of interest" description="Disordered" evidence="1">
    <location>
        <begin position="39"/>
        <end position="149"/>
    </location>
</feature>
<accession>A0AAD8A575</accession>
<keyword evidence="3" id="KW-1185">Reference proteome</keyword>
<reference evidence="2" key="2">
    <citation type="submission" date="2023-05" db="EMBL/GenBank/DDBJ databases">
        <authorList>
            <person name="Fouks B."/>
        </authorList>
    </citation>
    <scope>NUCLEOTIDE SEQUENCE</scope>
    <source>
        <strain evidence="2">Stay&amp;Tobe</strain>
        <tissue evidence="2">Testes</tissue>
    </source>
</reference>
<proteinExistence type="predicted"/>
<sequence length="426" mass="47512">MWSGDPQYSQWALNPSAYQNVAHEEVDWAALAQQWIQMKETLPSDQVPPAPPPPPIGEKGSGEKKKDSDVEGGEAPMDMDTKEEHDNSNSSNAQSGDANSWGSWPNWQQWGWNWGSTGGMVPPGGVPPPNQPLGSGKGSSSTGTMAVPPYGYPHNSQAYNTTGTGVYDYNHAGGSEHYSQVMASSYWTSGGPADASGVTPGSAAGVSSLMRPNRHDWRRNNRSHDRMRTSEKSDDEEDTTTVLDAAKRRQLPAWIREGLEKMEREKQKKIDRERQLKEREAYLQKKREEEENAMNEFEKNSGQPMIPKKSKFESDSEESARGDSPTPSQSSLKRKSRFRNADSPNSSPRQPAIRYPSTEPEPVKSREEQMEERMLKVRRTLTEILLEVTTEEMESIAHEVLQRAKAKAPAMQLRKTQALASLTGRL</sequence>
<dbReference type="EMBL" id="JASPKZ010003818">
    <property type="protein sequence ID" value="KAJ9592656.1"/>
    <property type="molecule type" value="Genomic_DNA"/>
</dbReference>
<reference evidence="2" key="1">
    <citation type="journal article" date="2023" name="IScience">
        <title>Live-bearing cockroach genome reveals convergent evolutionary mechanisms linked to viviparity in insects and beyond.</title>
        <authorList>
            <person name="Fouks B."/>
            <person name="Harrison M.C."/>
            <person name="Mikhailova A.A."/>
            <person name="Marchal E."/>
            <person name="English S."/>
            <person name="Carruthers M."/>
            <person name="Jennings E.C."/>
            <person name="Chiamaka E.L."/>
            <person name="Frigard R.A."/>
            <person name="Pippel M."/>
            <person name="Attardo G.M."/>
            <person name="Benoit J.B."/>
            <person name="Bornberg-Bauer E."/>
            <person name="Tobe S.S."/>
        </authorList>
    </citation>
    <scope>NUCLEOTIDE SEQUENCE</scope>
    <source>
        <strain evidence="2">Stay&amp;Tobe</strain>
    </source>
</reference>
<evidence type="ECO:0000256" key="1">
    <source>
        <dbReference type="SAM" id="MobiDB-lite"/>
    </source>
</evidence>
<feature type="compositionally biased region" description="Basic and acidic residues" evidence="1">
    <location>
        <begin position="257"/>
        <end position="289"/>
    </location>
</feature>
<dbReference type="Proteomes" id="UP001233999">
    <property type="component" value="Unassembled WGS sequence"/>
</dbReference>
<dbReference type="Pfam" id="PF15996">
    <property type="entry name" value="PNISR"/>
    <property type="match status" value="1"/>
</dbReference>
<comment type="caution">
    <text evidence="2">The sequence shown here is derived from an EMBL/GenBank/DDBJ whole genome shotgun (WGS) entry which is preliminary data.</text>
</comment>
<evidence type="ECO:0000313" key="3">
    <source>
        <dbReference type="Proteomes" id="UP001233999"/>
    </source>
</evidence>
<evidence type="ECO:0000313" key="2">
    <source>
        <dbReference type="EMBL" id="KAJ9592656.1"/>
    </source>
</evidence>
<gene>
    <name evidence="2" type="ORF">L9F63_015671</name>
</gene>
<feature type="compositionally biased region" description="Pro residues" evidence="1">
    <location>
        <begin position="46"/>
        <end position="56"/>
    </location>
</feature>
<feature type="non-terminal residue" evidence="2">
    <location>
        <position position="1"/>
    </location>
</feature>
<name>A0AAD8A575_DIPPU</name>
<feature type="compositionally biased region" description="Basic and acidic residues" evidence="1">
    <location>
        <begin position="361"/>
        <end position="371"/>
    </location>
</feature>
<dbReference type="AlphaFoldDB" id="A0AAD8A575"/>
<feature type="compositionally biased region" description="Basic and acidic residues" evidence="1">
    <location>
        <begin position="60"/>
        <end position="69"/>
    </location>
</feature>
<feature type="compositionally biased region" description="Basic and acidic residues" evidence="1">
    <location>
        <begin position="213"/>
        <end position="232"/>
    </location>
</feature>
<feature type="compositionally biased region" description="Low complexity" evidence="1">
    <location>
        <begin position="132"/>
        <end position="144"/>
    </location>
</feature>
<feature type="compositionally biased region" description="Basic and acidic residues" evidence="1">
    <location>
        <begin position="310"/>
        <end position="321"/>
    </location>
</feature>
<dbReference type="PANTHER" id="PTHR31518">
    <property type="entry name" value="ARGININE/SERINE-RICH PROTEIN PNISR"/>
    <property type="match status" value="1"/>
</dbReference>
<feature type="compositionally biased region" description="Low complexity" evidence="1">
    <location>
        <begin position="99"/>
        <end position="115"/>
    </location>
</feature>
<feature type="compositionally biased region" description="Polar residues" evidence="1">
    <location>
        <begin position="88"/>
        <end position="98"/>
    </location>
</feature>
<protein>
    <submittedName>
        <fullName evidence="2">Uncharacterized protein</fullName>
    </submittedName>
</protein>
<feature type="region of interest" description="Disordered" evidence="1">
    <location>
        <begin position="190"/>
        <end position="371"/>
    </location>
</feature>
<organism evidence="2 3">
    <name type="scientific">Diploptera punctata</name>
    <name type="common">Pacific beetle cockroach</name>
    <dbReference type="NCBI Taxonomy" id="6984"/>
    <lineage>
        <taxon>Eukaryota</taxon>
        <taxon>Metazoa</taxon>
        <taxon>Ecdysozoa</taxon>
        <taxon>Arthropoda</taxon>
        <taxon>Hexapoda</taxon>
        <taxon>Insecta</taxon>
        <taxon>Pterygota</taxon>
        <taxon>Neoptera</taxon>
        <taxon>Polyneoptera</taxon>
        <taxon>Dictyoptera</taxon>
        <taxon>Blattodea</taxon>
        <taxon>Blaberoidea</taxon>
        <taxon>Blaberidae</taxon>
        <taxon>Diplopterinae</taxon>
        <taxon>Diploptera</taxon>
    </lineage>
</organism>
<dbReference type="InterPro" id="IPR031937">
    <property type="entry name" value="PNISR"/>
</dbReference>